<name>A0ABW6BCL6_9SPHI</name>
<keyword evidence="1" id="KW-0012">Acyltransferase</keyword>
<proteinExistence type="predicted"/>
<sequence length="194" mass="21724">MRFYRVISSKLGTAGIEKFFFLFLYLMLLKHLPSSTNLFFGGVSKQLRYLCCKRIFKYCGRNVNIESGADFGSGFELEIGNNSGIGINCRVPSNIQIGDNVMMGPQCYILDANHNFDDLDQPMIFQGHSKKMLTVIEDDVWIGREVLLTPGRVIRKGSIIAARCVLTKDFPAFSIVGGNPSRILKSRLNEGETI</sequence>
<comment type="caution">
    <text evidence="1">The sequence shown here is derived from an EMBL/GenBank/DDBJ whole genome shotgun (WGS) entry which is preliminary data.</text>
</comment>
<accession>A0ABW6BCL6</accession>
<keyword evidence="2" id="KW-1185">Reference proteome</keyword>
<dbReference type="InterPro" id="IPR051159">
    <property type="entry name" value="Hexapeptide_acetyltransf"/>
</dbReference>
<reference evidence="2" key="1">
    <citation type="journal article" date="2019" name="Int. J. Syst. Evol. Microbiol.">
        <title>The Global Catalogue of Microorganisms (GCM) 10K type strain sequencing project: providing services to taxonomists for standard genome sequencing and annotation.</title>
        <authorList>
            <consortium name="The Broad Institute Genomics Platform"/>
            <consortium name="The Broad Institute Genome Sequencing Center for Infectious Disease"/>
            <person name="Wu L."/>
            <person name="Ma J."/>
        </authorList>
    </citation>
    <scope>NUCLEOTIDE SEQUENCE [LARGE SCALE GENOMIC DNA]</scope>
    <source>
        <strain evidence="2">KCTC 22814</strain>
    </source>
</reference>
<dbReference type="Gene3D" id="2.160.10.10">
    <property type="entry name" value="Hexapeptide repeat proteins"/>
    <property type="match status" value="1"/>
</dbReference>
<dbReference type="CDD" id="cd04647">
    <property type="entry name" value="LbH_MAT_like"/>
    <property type="match status" value="1"/>
</dbReference>
<protein>
    <submittedName>
        <fullName evidence="1">Acyltransferase</fullName>
    </submittedName>
</protein>
<evidence type="ECO:0000313" key="2">
    <source>
        <dbReference type="Proteomes" id="UP001597525"/>
    </source>
</evidence>
<dbReference type="InterPro" id="IPR011004">
    <property type="entry name" value="Trimer_LpxA-like_sf"/>
</dbReference>
<evidence type="ECO:0000313" key="1">
    <source>
        <dbReference type="EMBL" id="MFD2966707.1"/>
    </source>
</evidence>
<dbReference type="Proteomes" id="UP001597525">
    <property type="component" value="Unassembled WGS sequence"/>
</dbReference>
<organism evidence="1 2">
    <name type="scientific">Sphingobacterium bambusae</name>
    <dbReference type="NCBI Taxonomy" id="662858"/>
    <lineage>
        <taxon>Bacteria</taxon>
        <taxon>Pseudomonadati</taxon>
        <taxon>Bacteroidota</taxon>
        <taxon>Sphingobacteriia</taxon>
        <taxon>Sphingobacteriales</taxon>
        <taxon>Sphingobacteriaceae</taxon>
        <taxon>Sphingobacterium</taxon>
    </lineage>
</organism>
<dbReference type="EMBL" id="JBHUPB010000004">
    <property type="protein sequence ID" value="MFD2966707.1"/>
    <property type="molecule type" value="Genomic_DNA"/>
</dbReference>
<dbReference type="RefSeq" id="WP_320182408.1">
    <property type="nucleotide sequence ID" value="NZ_CP138332.1"/>
</dbReference>
<keyword evidence="1" id="KW-0808">Transferase</keyword>
<dbReference type="PANTHER" id="PTHR23416">
    <property type="entry name" value="SIALIC ACID SYNTHASE-RELATED"/>
    <property type="match status" value="1"/>
</dbReference>
<gene>
    <name evidence="1" type="ORF">ACFS7Y_04890</name>
</gene>
<dbReference type="GO" id="GO:0016746">
    <property type="term" value="F:acyltransferase activity"/>
    <property type="evidence" value="ECO:0007669"/>
    <property type="project" value="UniProtKB-KW"/>
</dbReference>
<dbReference type="SUPFAM" id="SSF51161">
    <property type="entry name" value="Trimeric LpxA-like enzymes"/>
    <property type="match status" value="1"/>
</dbReference>
<dbReference type="Pfam" id="PF00132">
    <property type="entry name" value="Hexapep"/>
    <property type="match status" value="1"/>
</dbReference>
<dbReference type="InterPro" id="IPR001451">
    <property type="entry name" value="Hexapep"/>
</dbReference>